<dbReference type="EMBL" id="JBCGDO010000033">
    <property type="protein sequence ID" value="MEM0543923.1"/>
    <property type="molecule type" value="Genomic_DNA"/>
</dbReference>
<dbReference type="RefSeq" id="WP_342697091.1">
    <property type="nucleotide sequence ID" value="NZ_JBCGDO010000033.1"/>
</dbReference>
<evidence type="ECO:0000313" key="2">
    <source>
        <dbReference type="Proteomes" id="UP001460072"/>
    </source>
</evidence>
<proteinExistence type="predicted"/>
<comment type="caution">
    <text evidence="1">The sequence shown here is derived from an EMBL/GenBank/DDBJ whole genome shotgun (WGS) entry which is preliminary data.</text>
</comment>
<gene>
    <name evidence="1" type="ORF">WFZ85_15035</name>
</gene>
<name>A0ABU9NBB6_9FLAO</name>
<evidence type="ECO:0000313" key="1">
    <source>
        <dbReference type="EMBL" id="MEM0543923.1"/>
    </source>
</evidence>
<reference evidence="1 2" key="1">
    <citation type="submission" date="2024-03" db="EMBL/GenBank/DDBJ databases">
        <title>Two novel species of the genus Flavobacterium exhibiting potentially degradation of complex polysaccharides.</title>
        <authorList>
            <person name="Lian X."/>
        </authorList>
    </citation>
    <scope>NUCLEOTIDE SEQUENCE [LARGE SCALE GENOMIC DNA]</scope>
    <source>
        <strain evidence="2">j3</strain>
    </source>
</reference>
<sequence length="77" mass="8691">MVPLVISSSSMVLVNGFTIERGWEITRLDWNTGKNRTRIEFGHTNRGNGAYALLQLLENGDLLFNSVIGPYRIPLKE</sequence>
<organism evidence="1 2">
    <name type="scientific">Flavobacterium aureirubrum</name>
    <dbReference type="NCBI Taxonomy" id="3133147"/>
    <lineage>
        <taxon>Bacteria</taxon>
        <taxon>Pseudomonadati</taxon>
        <taxon>Bacteroidota</taxon>
        <taxon>Flavobacteriia</taxon>
        <taxon>Flavobacteriales</taxon>
        <taxon>Flavobacteriaceae</taxon>
        <taxon>Flavobacterium</taxon>
    </lineage>
</organism>
<dbReference type="Proteomes" id="UP001460072">
    <property type="component" value="Unassembled WGS sequence"/>
</dbReference>
<accession>A0ABU9NBB6</accession>
<keyword evidence="2" id="KW-1185">Reference proteome</keyword>
<protein>
    <submittedName>
        <fullName evidence="1">Uncharacterized protein</fullName>
    </submittedName>
</protein>